<dbReference type="PANTHER" id="PTHR11545:SF41">
    <property type="entry name" value="50S RIBOSOMAL PROTEIN L13, CHLOROPLASTIC"/>
    <property type="match status" value="1"/>
</dbReference>
<feature type="non-terminal residue" evidence="5">
    <location>
        <position position="1"/>
    </location>
</feature>
<sequence>IPYFEDLNGAAHMHVQGRHEGNKRRAWRQPWRSGLRSRFRSTTSAVVGGLGEALHGRSAPRAGSTSHNFLVTSHSRVVGGTSRRMSMVATSPLVGTAAQRGVWAPQATKHSGFFGARLPSHAARAPRASSGTASPLTTCVAATPSAPPQARDRWNITYYPKGADAAALQKQWYIIDAEGQTLGRLATLAATHIRGKNSPAYSPSMDMGGYVIVINAEKVAVTGRKETDKTYFRHAVGRPGSWTVETLRDLRKRIPERILEKAIRGMLPKGKLGNHLFRHLKVYKGASHPHVAQTPTDITRHINLRPSEVAALKE</sequence>
<dbReference type="HAMAP" id="MF_01366">
    <property type="entry name" value="Ribosomal_uL13"/>
    <property type="match status" value="1"/>
</dbReference>
<protein>
    <recommendedName>
        <fullName evidence="6">50S ribosomal protein L13, chloroplastic</fullName>
    </recommendedName>
</protein>
<keyword evidence="3 4" id="KW-0687">Ribonucleoprotein</keyword>
<dbReference type="PROSITE" id="PS00783">
    <property type="entry name" value="RIBOSOMAL_L13"/>
    <property type="match status" value="1"/>
</dbReference>
<name>A0A1D1ZSV7_AUXPR</name>
<dbReference type="Gene3D" id="3.90.1180.10">
    <property type="entry name" value="Ribosomal protein L13"/>
    <property type="match status" value="1"/>
</dbReference>
<dbReference type="EMBL" id="GDKF01008584">
    <property type="protein sequence ID" value="JAT70038.1"/>
    <property type="molecule type" value="Transcribed_RNA"/>
</dbReference>
<gene>
    <name evidence="5" type="ORF">g.20165</name>
</gene>
<dbReference type="NCBIfam" id="TIGR01066">
    <property type="entry name" value="rplM_bact"/>
    <property type="match status" value="1"/>
</dbReference>
<evidence type="ECO:0000313" key="5">
    <source>
        <dbReference type="EMBL" id="JAT70038.1"/>
    </source>
</evidence>
<evidence type="ECO:0000256" key="2">
    <source>
        <dbReference type="ARBA" id="ARBA00022980"/>
    </source>
</evidence>
<evidence type="ECO:0000256" key="3">
    <source>
        <dbReference type="ARBA" id="ARBA00023274"/>
    </source>
</evidence>
<accession>A0A1D1ZSV7</accession>
<evidence type="ECO:0008006" key="6">
    <source>
        <dbReference type="Google" id="ProtNLM"/>
    </source>
</evidence>
<evidence type="ECO:0000256" key="1">
    <source>
        <dbReference type="ARBA" id="ARBA00006227"/>
    </source>
</evidence>
<dbReference type="GO" id="GO:0005762">
    <property type="term" value="C:mitochondrial large ribosomal subunit"/>
    <property type="evidence" value="ECO:0007669"/>
    <property type="project" value="TreeGrafter"/>
</dbReference>
<dbReference type="GO" id="GO:0003729">
    <property type="term" value="F:mRNA binding"/>
    <property type="evidence" value="ECO:0007669"/>
    <property type="project" value="TreeGrafter"/>
</dbReference>
<dbReference type="GO" id="GO:0017148">
    <property type="term" value="P:negative regulation of translation"/>
    <property type="evidence" value="ECO:0007669"/>
    <property type="project" value="TreeGrafter"/>
</dbReference>
<dbReference type="SUPFAM" id="SSF52161">
    <property type="entry name" value="Ribosomal protein L13"/>
    <property type="match status" value="1"/>
</dbReference>
<dbReference type="GO" id="GO:0003735">
    <property type="term" value="F:structural constituent of ribosome"/>
    <property type="evidence" value="ECO:0007669"/>
    <property type="project" value="InterPro"/>
</dbReference>
<dbReference type="GO" id="GO:0006412">
    <property type="term" value="P:translation"/>
    <property type="evidence" value="ECO:0007669"/>
    <property type="project" value="InterPro"/>
</dbReference>
<dbReference type="CDD" id="cd00392">
    <property type="entry name" value="Ribosomal_L13"/>
    <property type="match status" value="1"/>
</dbReference>
<dbReference type="AlphaFoldDB" id="A0A1D1ZSV7"/>
<dbReference type="PANTHER" id="PTHR11545">
    <property type="entry name" value="RIBOSOMAL PROTEIN L13"/>
    <property type="match status" value="1"/>
</dbReference>
<keyword evidence="2 4" id="KW-0689">Ribosomal protein</keyword>
<dbReference type="InterPro" id="IPR023563">
    <property type="entry name" value="Ribosomal_uL13_CS"/>
</dbReference>
<evidence type="ECO:0000256" key="4">
    <source>
        <dbReference type="RuleBase" id="RU003877"/>
    </source>
</evidence>
<dbReference type="InterPro" id="IPR036899">
    <property type="entry name" value="Ribosomal_uL13_sf"/>
</dbReference>
<reference evidence="5" key="1">
    <citation type="submission" date="2015-08" db="EMBL/GenBank/DDBJ databases">
        <authorList>
            <person name="Babu N.S."/>
            <person name="Beckwith C.J."/>
            <person name="Beseler K.G."/>
            <person name="Brison A."/>
            <person name="Carone J.V."/>
            <person name="Caskin T.P."/>
            <person name="Diamond M."/>
            <person name="Durham M.E."/>
            <person name="Foxe J.M."/>
            <person name="Go M."/>
            <person name="Henderson B.A."/>
            <person name="Jones I.B."/>
            <person name="McGettigan J.A."/>
            <person name="Micheletti S.J."/>
            <person name="Nasrallah M.E."/>
            <person name="Ortiz D."/>
            <person name="Piller C.R."/>
            <person name="Privatt S.R."/>
            <person name="Schneider S.L."/>
            <person name="Sharp S."/>
            <person name="Smith T.C."/>
            <person name="Stanton J.D."/>
            <person name="Ullery H.E."/>
            <person name="Wilson R.J."/>
            <person name="Serrano M.G."/>
            <person name="Buck G."/>
            <person name="Lee V."/>
            <person name="Wang Y."/>
            <person name="Carvalho R."/>
            <person name="Voegtly L."/>
            <person name="Shi R."/>
            <person name="Duckworth R."/>
            <person name="Johnson A."/>
            <person name="Loviza R."/>
            <person name="Walstead R."/>
            <person name="Shah Z."/>
            <person name="Kiflezghi M."/>
            <person name="Wade K."/>
            <person name="Ball S.L."/>
            <person name="Bradley K.W."/>
            <person name="Asai D.J."/>
            <person name="Bowman C.A."/>
            <person name="Russell D.A."/>
            <person name="Pope W.H."/>
            <person name="Jacobs-Sera D."/>
            <person name="Hendrix R.W."/>
            <person name="Hatfull G.F."/>
        </authorList>
    </citation>
    <scope>NUCLEOTIDE SEQUENCE</scope>
</reference>
<organism evidence="5">
    <name type="scientific">Auxenochlorella protothecoides</name>
    <name type="common">Green microalga</name>
    <name type="synonym">Chlorella protothecoides</name>
    <dbReference type="NCBI Taxonomy" id="3075"/>
    <lineage>
        <taxon>Eukaryota</taxon>
        <taxon>Viridiplantae</taxon>
        <taxon>Chlorophyta</taxon>
        <taxon>core chlorophytes</taxon>
        <taxon>Trebouxiophyceae</taxon>
        <taxon>Chlorellales</taxon>
        <taxon>Chlorellaceae</taxon>
        <taxon>Auxenochlorella</taxon>
    </lineage>
</organism>
<dbReference type="InterPro" id="IPR005822">
    <property type="entry name" value="Ribosomal_uL13"/>
</dbReference>
<comment type="similarity">
    <text evidence="1 4">Belongs to the universal ribosomal protein uL13 family.</text>
</comment>
<proteinExistence type="inferred from homology"/>
<dbReference type="Pfam" id="PF00572">
    <property type="entry name" value="Ribosomal_L13"/>
    <property type="match status" value="1"/>
</dbReference>
<dbReference type="InterPro" id="IPR005823">
    <property type="entry name" value="Ribosomal_uL13_bac-type"/>
</dbReference>